<evidence type="ECO:0000313" key="1">
    <source>
        <dbReference type="EMBL" id="GAA5098833.1"/>
    </source>
</evidence>
<proteinExistence type="predicted"/>
<comment type="caution">
    <text evidence="1">The sequence shown here is derived from an EMBL/GenBank/DDBJ whole genome shotgun (WGS) entry which is preliminary data.</text>
</comment>
<sequence>MAIPMRAAIDGLLLAVADDDAVNVSTPALRVLRAVLERIGPGGYCWADAFGLADAARLRVAKGARRGAPATDTAERALRAWAALGVLERLEARSQGGAVRHVLYYCPRLTGIPAPLLSRGLRYAVLTPCETPECEPEVTVPEAFALGGAHSAAPVHDWEREARR</sequence>
<dbReference type="EMBL" id="BAABKZ010000005">
    <property type="protein sequence ID" value="GAA5098833.1"/>
    <property type="molecule type" value="Genomic_DNA"/>
</dbReference>
<protein>
    <submittedName>
        <fullName evidence="1">Uncharacterized protein</fullName>
    </submittedName>
</protein>
<dbReference type="Proteomes" id="UP001501407">
    <property type="component" value="Unassembled WGS sequence"/>
</dbReference>
<gene>
    <name evidence="1" type="ORF">GCM10025760_34300</name>
</gene>
<organism evidence="1 2">
    <name type="scientific">Microbacterium yannicii</name>
    <dbReference type="NCBI Taxonomy" id="671622"/>
    <lineage>
        <taxon>Bacteria</taxon>
        <taxon>Bacillati</taxon>
        <taxon>Actinomycetota</taxon>
        <taxon>Actinomycetes</taxon>
        <taxon>Micrococcales</taxon>
        <taxon>Microbacteriaceae</taxon>
        <taxon>Microbacterium</taxon>
    </lineage>
</organism>
<accession>A0ABP9MQA5</accession>
<evidence type="ECO:0000313" key="2">
    <source>
        <dbReference type="Proteomes" id="UP001501407"/>
    </source>
</evidence>
<keyword evidence="2" id="KW-1185">Reference proteome</keyword>
<name>A0ABP9MQA5_9MICO</name>
<reference evidence="2" key="1">
    <citation type="journal article" date="2019" name="Int. J. Syst. Evol. Microbiol.">
        <title>The Global Catalogue of Microorganisms (GCM) 10K type strain sequencing project: providing services to taxonomists for standard genome sequencing and annotation.</title>
        <authorList>
            <consortium name="The Broad Institute Genomics Platform"/>
            <consortium name="The Broad Institute Genome Sequencing Center for Infectious Disease"/>
            <person name="Wu L."/>
            <person name="Ma J."/>
        </authorList>
    </citation>
    <scope>NUCLEOTIDE SEQUENCE [LARGE SCALE GENOMIC DNA]</scope>
    <source>
        <strain evidence="2">JCM 18959</strain>
    </source>
</reference>